<feature type="region of interest" description="Disordered" evidence="6">
    <location>
        <begin position="146"/>
        <end position="173"/>
    </location>
</feature>
<dbReference type="Gene3D" id="1.20.1250.20">
    <property type="entry name" value="MFS general substrate transporter like domains"/>
    <property type="match status" value="1"/>
</dbReference>
<accession>A0A3R7MJC8</accession>
<evidence type="ECO:0000313" key="8">
    <source>
        <dbReference type="EMBL" id="ROT83271.1"/>
    </source>
</evidence>
<reference evidence="8 9" key="1">
    <citation type="submission" date="2018-04" db="EMBL/GenBank/DDBJ databases">
        <authorList>
            <person name="Zhang X."/>
            <person name="Yuan J."/>
            <person name="Li F."/>
            <person name="Xiang J."/>
        </authorList>
    </citation>
    <scope>NUCLEOTIDE SEQUENCE [LARGE SCALE GENOMIC DNA]</scope>
    <source>
        <tissue evidence="8">Muscle</tissue>
    </source>
</reference>
<feature type="transmembrane region" description="Helical" evidence="7">
    <location>
        <begin position="21"/>
        <end position="44"/>
    </location>
</feature>
<evidence type="ECO:0000256" key="2">
    <source>
        <dbReference type="ARBA" id="ARBA00022448"/>
    </source>
</evidence>
<sequence>MYLSEIAPVNLRGAIGTVYQLVVTISILICWPILLALTALPAVFQLSLTAICPESPKYLLINKDEAISAQRAKLTTHSLSLSPFCSTQLGSATQATCKRKMGEIGTRQRRPSLAAHVFPCAKSRTNPTPAHPLVISMMMRSAQPTLGINVSSSSPPKLPGSRPERRGRPERHHRLGTMNVLMTICSLVMVEKVRPQDPHAGRPLRHAVDVLLLFIPPAQGLRFLDQLPVHLPRHLLRGDVRRRARIHPLVPRDELFAQNARPVASSIAVAVNGPPPSSSASVPPHPGGEFGGTWRAPCEIWGTLFLSLVKEETYSLGYRPYVFLIFVILLSLFILFTWKEGSRKRRPLHDEITAMFKQSAYGGKQRVRRTAQLPSFPGRTEK</sequence>
<dbReference type="OrthoDB" id="4540492at2759"/>
<organism evidence="8 9">
    <name type="scientific">Penaeus vannamei</name>
    <name type="common">Whiteleg shrimp</name>
    <name type="synonym">Litopenaeus vannamei</name>
    <dbReference type="NCBI Taxonomy" id="6689"/>
    <lineage>
        <taxon>Eukaryota</taxon>
        <taxon>Metazoa</taxon>
        <taxon>Ecdysozoa</taxon>
        <taxon>Arthropoda</taxon>
        <taxon>Crustacea</taxon>
        <taxon>Multicrustacea</taxon>
        <taxon>Malacostraca</taxon>
        <taxon>Eumalacostraca</taxon>
        <taxon>Eucarida</taxon>
        <taxon>Decapoda</taxon>
        <taxon>Dendrobranchiata</taxon>
        <taxon>Penaeoidea</taxon>
        <taxon>Penaeidae</taxon>
        <taxon>Penaeus</taxon>
    </lineage>
</organism>
<keyword evidence="3 7" id="KW-0812">Transmembrane</keyword>
<dbReference type="InterPro" id="IPR045263">
    <property type="entry name" value="GLUT"/>
</dbReference>
<dbReference type="Proteomes" id="UP000283509">
    <property type="component" value="Unassembled WGS sequence"/>
</dbReference>
<feature type="compositionally biased region" description="Polar residues" evidence="6">
    <location>
        <begin position="146"/>
        <end position="155"/>
    </location>
</feature>
<proteinExistence type="predicted"/>
<evidence type="ECO:0000256" key="6">
    <source>
        <dbReference type="SAM" id="MobiDB-lite"/>
    </source>
</evidence>
<evidence type="ECO:0000256" key="1">
    <source>
        <dbReference type="ARBA" id="ARBA00004370"/>
    </source>
</evidence>
<dbReference type="InterPro" id="IPR005828">
    <property type="entry name" value="MFS_sugar_transport-like"/>
</dbReference>
<dbReference type="PANTHER" id="PTHR23503">
    <property type="entry name" value="SOLUTE CARRIER FAMILY 2"/>
    <property type="match status" value="1"/>
</dbReference>
<name>A0A3R7MJC8_PENVA</name>
<evidence type="ECO:0000256" key="7">
    <source>
        <dbReference type="SAM" id="Phobius"/>
    </source>
</evidence>
<dbReference type="GO" id="GO:0016020">
    <property type="term" value="C:membrane"/>
    <property type="evidence" value="ECO:0007669"/>
    <property type="project" value="UniProtKB-SubCell"/>
</dbReference>
<protein>
    <submittedName>
        <fullName evidence="8">Solute carrier family 2, facilitated glucose transporter member 1</fullName>
    </submittedName>
</protein>
<evidence type="ECO:0000256" key="4">
    <source>
        <dbReference type="ARBA" id="ARBA00022989"/>
    </source>
</evidence>
<feature type="transmembrane region" description="Helical" evidence="7">
    <location>
        <begin position="318"/>
        <end position="338"/>
    </location>
</feature>
<reference evidence="8 9" key="2">
    <citation type="submission" date="2019-01" db="EMBL/GenBank/DDBJ databases">
        <title>The decoding of complex shrimp genome reveals the adaptation for benthos swimmer, frequently molting mechanism and breeding impact on genome.</title>
        <authorList>
            <person name="Sun Y."/>
            <person name="Gao Y."/>
            <person name="Yu Y."/>
        </authorList>
    </citation>
    <scope>NUCLEOTIDE SEQUENCE [LARGE SCALE GENOMIC DNA]</scope>
    <source>
        <tissue evidence="8">Muscle</tissue>
    </source>
</reference>
<gene>
    <name evidence="8" type="ORF">C7M84_023554</name>
</gene>
<evidence type="ECO:0000256" key="3">
    <source>
        <dbReference type="ARBA" id="ARBA00022692"/>
    </source>
</evidence>
<keyword evidence="2" id="KW-0813">Transport</keyword>
<dbReference type="AlphaFoldDB" id="A0A3R7MJC8"/>
<keyword evidence="5 7" id="KW-0472">Membrane</keyword>
<dbReference type="EMBL" id="QCYY01000707">
    <property type="protein sequence ID" value="ROT83271.1"/>
    <property type="molecule type" value="Genomic_DNA"/>
</dbReference>
<feature type="region of interest" description="Disordered" evidence="6">
    <location>
        <begin position="362"/>
        <end position="382"/>
    </location>
</feature>
<keyword evidence="9" id="KW-1185">Reference proteome</keyword>
<evidence type="ECO:0000313" key="9">
    <source>
        <dbReference type="Proteomes" id="UP000283509"/>
    </source>
</evidence>
<keyword evidence="8" id="KW-0762">Sugar transport</keyword>
<dbReference type="PANTHER" id="PTHR23503:SF8">
    <property type="entry name" value="FACILITATED GLUCOSE TRANSPORTER PROTEIN 1"/>
    <property type="match status" value="1"/>
</dbReference>
<dbReference type="GO" id="GO:0015149">
    <property type="term" value="F:hexose transmembrane transporter activity"/>
    <property type="evidence" value="ECO:0007669"/>
    <property type="project" value="TreeGrafter"/>
</dbReference>
<comment type="subcellular location">
    <subcellularLocation>
        <location evidence="1">Membrane</location>
    </subcellularLocation>
</comment>
<comment type="caution">
    <text evidence="8">The sequence shown here is derived from an EMBL/GenBank/DDBJ whole genome shotgun (WGS) entry which is preliminary data.</text>
</comment>
<keyword evidence="4 7" id="KW-1133">Transmembrane helix</keyword>
<evidence type="ECO:0000256" key="5">
    <source>
        <dbReference type="ARBA" id="ARBA00023136"/>
    </source>
</evidence>
<dbReference type="Pfam" id="PF00083">
    <property type="entry name" value="Sugar_tr"/>
    <property type="match status" value="1"/>
</dbReference>
<dbReference type="InterPro" id="IPR036259">
    <property type="entry name" value="MFS_trans_sf"/>
</dbReference>